<feature type="transmembrane region" description="Helical" evidence="1">
    <location>
        <begin position="91"/>
        <end position="109"/>
    </location>
</feature>
<evidence type="ECO:0000313" key="3">
    <source>
        <dbReference type="Proteomes" id="UP001517367"/>
    </source>
</evidence>
<dbReference type="Pfam" id="PF20221">
    <property type="entry name" value="DUF6580"/>
    <property type="match status" value="1"/>
</dbReference>
<keyword evidence="1" id="KW-0812">Transmembrane</keyword>
<comment type="caution">
    <text evidence="2">The sequence shown here is derived from an EMBL/GenBank/DDBJ whole genome shotgun (WGS) entry which is preliminary data.</text>
</comment>
<keyword evidence="3" id="KW-1185">Reference proteome</keyword>
<keyword evidence="1" id="KW-1133">Transmembrane helix</keyword>
<evidence type="ECO:0000256" key="1">
    <source>
        <dbReference type="SAM" id="Phobius"/>
    </source>
</evidence>
<keyword evidence="1" id="KW-0472">Membrane</keyword>
<name>A0ABW9JGG4_9SPHI</name>
<evidence type="ECO:0000313" key="2">
    <source>
        <dbReference type="EMBL" id="MFN0290268.1"/>
    </source>
</evidence>
<feature type="transmembrane region" description="Helical" evidence="1">
    <location>
        <begin position="12"/>
        <end position="29"/>
    </location>
</feature>
<gene>
    <name evidence="2" type="ORF">E5L68_002635</name>
</gene>
<feature type="transmembrane region" description="Helical" evidence="1">
    <location>
        <begin position="116"/>
        <end position="138"/>
    </location>
</feature>
<organism evidence="2 3">
    <name type="scientific">Pedobacter helvus</name>
    <dbReference type="NCBI Taxonomy" id="2563444"/>
    <lineage>
        <taxon>Bacteria</taxon>
        <taxon>Pseudomonadati</taxon>
        <taxon>Bacteroidota</taxon>
        <taxon>Sphingobacteriia</taxon>
        <taxon>Sphingobacteriales</taxon>
        <taxon>Sphingobacteriaceae</taxon>
        <taxon>Pedobacter</taxon>
    </lineage>
</organism>
<proteinExistence type="predicted"/>
<accession>A0ABW9JGG4</accession>
<dbReference type="RefSeq" id="WP_138727854.1">
    <property type="nucleotide sequence ID" value="NZ_SRMP02000001.1"/>
</dbReference>
<reference evidence="2 3" key="1">
    <citation type="submission" date="2024-12" db="EMBL/GenBank/DDBJ databases">
        <authorList>
            <person name="Hu S."/>
        </authorList>
    </citation>
    <scope>NUCLEOTIDE SEQUENCE [LARGE SCALE GENOMIC DNA]</scope>
    <source>
        <strain evidence="2 3">P-25</strain>
    </source>
</reference>
<dbReference type="EMBL" id="SRMP02000001">
    <property type="protein sequence ID" value="MFN0290268.1"/>
    <property type="molecule type" value="Genomic_DNA"/>
</dbReference>
<dbReference type="Proteomes" id="UP001517367">
    <property type="component" value="Unassembled WGS sequence"/>
</dbReference>
<sequence length="201" mass="22344">MSHIKFNPRTLVLMVVILAIMLMRVLIVFNTEALSFANFSSVGAVALFGGAYFSSNAKAFSFPILSLLITDILFANTIYKSYSDGFLYDGWYWTYAAIILMVVVGKFLLKNITLANGTIAAIAVTVVHWLVSNIGTWYGNPYNNPLFTQDLAGYWNCLVLAIPFELRFLAGTVIYGGVMFGSFQLLKVKYPALQRKEMLSA</sequence>
<dbReference type="InterPro" id="IPR046487">
    <property type="entry name" value="DUF6580"/>
</dbReference>
<feature type="transmembrane region" description="Helical" evidence="1">
    <location>
        <begin position="168"/>
        <end position="186"/>
    </location>
</feature>
<protein>
    <submittedName>
        <fullName evidence="2">DUF6580 family putative transport protein</fullName>
    </submittedName>
</protein>
<feature type="transmembrane region" description="Helical" evidence="1">
    <location>
        <begin position="35"/>
        <end position="53"/>
    </location>
</feature>